<feature type="signal peptide" evidence="1">
    <location>
        <begin position="1"/>
        <end position="31"/>
    </location>
</feature>
<evidence type="ECO:0000313" key="2">
    <source>
        <dbReference type="EMBL" id="KAK0644727.1"/>
    </source>
</evidence>
<keyword evidence="1" id="KW-0732">Signal</keyword>
<evidence type="ECO:0000256" key="1">
    <source>
        <dbReference type="SAM" id="SignalP"/>
    </source>
</evidence>
<dbReference type="EMBL" id="JAUJDW010000065">
    <property type="protein sequence ID" value="KAK0644727.1"/>
    <property type="molecule type" value="Genomic_DNA"/>
</dbReference>
<keyword evidence="3" id="KW-1185">Reference proteome</keyword>
<feature type="chain" id="PRO_5041268569" evidence="1">
    <location>
        <begin position="32"/>
        <end position="432"/>
    </location>
</feature>
<protein>
    <submittedName>
        <fullName evidence="2">Uncharacterized protein</fullName>
    </submittedName>
</protein>
<accession>A0AA39Y4K7</accession>
<evidence type="ECO:0000313" key="3">
    <source>
        <dbReference type="Proteomes" id="UP001175001"/>
    </source>
</evidence>
<dbReference type="AlphaFoldDB" id="A0AA39Y4K7"/>
<gene>
    <name evidence="2" type="ORF">DIS24_g8622</name>
</gene>
<sequence>MLLKSHTNVLPFGILWLLLLLCLVLAPGADSRAVISTDNLDLKHALTTITKLIKKDADISCDISLCDLDGDLCDEDADNNDGDEYDDDCDEDNLEDCPPTEVRVNTTDDTAAARRTYRVDLSSGNTVILTGMHYPSAGKVLKSKKGSLVYPYAMQPENSESCENTFVVANKVQGTDPPESTVTEHILELQTISEWMRRVSFGEFNTKVDDKCFEDFWEKPSLPSNIPKMQSGTFKTSTVPNDRVFEAMGSFRNRGILLIADSQINSAKARIWSGIKVFQDTVVNTLSDKAAFSDEYAGKAMGIIIKPILVFNYLNNLQTRSRLYDTVDGVRDQLQVIENNIPQCSGLAASWDEFIPGFLEDMATTTADWLQDTTQKIVDKVEAASNDDPDDLDLKARLQAIETITDYLDDAALVTVKAPVRPSVRVEWPDID</sequence>
<name>A0AA39Y4K7_9PEZI</name>
<reference evidence="2" key="1">
    <citation type="submission" date="2023-06" db="EMBL/GenBank/DDBJ databases">
        <title>Multi-omics analyses reveal the molecular pathogenesis toolkit of Lasiodiplodia hormozganensis, a cross-kingdom pathogen.</title>
        <authorList>
            <person name="Felix C."/>
            <person name="Meneses R."/>
            <person name="Goncalves M.F.M."/>
            <person name="Tilleman L."/>
            <person name="Duarte A.S."/>
            <person name="Jorrin-Novo J.V."/>
            <person name="Van De Peer Y."/>
            <person name="Deforce D."/>
            <person name="Van Nieuwerburgh F."/>
            <person name="Esteves A.C."/>
            <person name="Alves A."/>
        </authorList>
    </citation>
    <scope>NUCLEOTIDE SEQUENCE</scope>
    <source>
        <strain evidence="2">CBS 339.90</strain>
    </source>
</reference>
<dbReference type="Proteomes" id="UP001175001">
    <property type="component" value="Unassembled WGS sequence"/>
</dbReference>
<organism evidence="2 3">
    <name type="scientific">Lasiodiplodia hormozganensis</name>
    <dbReference type="NCBI Taxonomy" id="869390"/>
    <lineage>
        <taxon>Eukaryota</taxon>
        <taxon>Fungi</taxon>
        <taxon>Dikarya</taxon>
        <taxon>Ascomycota</taxon>
        <taxon>Pezizomycotina</taxon>
        <taxon>Dothideomycetes</taxon>
        <taxon>Dothideomycetes incertae sedis</taxon>
        <taxon>Botryosphaeriales</taxon>
        <taxon>Botryosphaeriaceae</taxon>
        <taxon>Lasiodiplodia</taxon>
    </lineage>
</organism>
<comment type="caution">
    <text evidence="2">The sequence shown here is derived from an EMBL/GenBank/DDBJ whole genome shotgun (WGS) entry which is preliminary data.</text>
</comment>
<proteinExistence type="predicted"/>